<gene>
    <name evidence="1" type="ORF">NM688_g240</name>
</gene>
<keyword evidence="2" id="KW-1185">Reference proteome</keyword>
<organism evidence="1 2">
    <name type="scientific">Phlebia brevispora</name>
    <dbReference type="NCBI Taxonomy" id="194682"/>
    <lineage>
        <taxon>Eukaryota</taxon>
        <taxon>Fungi</taxon>
        <taxon>Dikarya</taxon>
        <taxon>Basidiomycota</taxon>
        <taxon>Agaricomycotina</taxon>
        <taxon>Agaricomycetes</taxon>
        <taxon>Polyporales</taxon>
        <taxon>Meruliaceae</taxon>
        <taxon>Phlebia</taxon>
    </lineage>
</organism>
<evidence type="ECO:0000313" key="2">
    <source>
        <dbReference type="Proteomes" id="UP001148662"/>
    </source>
</evidence>
<comment type="caution">
    <text evidence="1">The sequence shown here is derived from an EMBL/GenBank/DDBJ whole genome shotgun (WGS) entry which is preliminary data.</text>
</comment>
<dbReference type="EMBL" id="JANHOG010000017">
    <property type="protein sequence ID" value="KAJ3559606.1"/>
    <property type="molecule type" value="Genomic_DNA"/>
</dbReference>
<accession>A0ACC1TES8</accession>
<name>A0ACC1TES8_9APHY</name>
<evidence type="ECO:0000313" key="1">
    <source>
        <dbReference type="EMBL" id="KAJ3559606.1"/>
    </source>
</evidence>
<protein>
    <submittedName>
        <fullName evidence="1">Uncharacterized protein</fullName>
    </submittedName>
</protein>
<reference evidence="1" key="1">
    <citation type="submission" date="2022-07" db="EMBL/GenBank/DDBJ databases">
        <title>Genome Sequence of Phlebia brevispora.</title>
        <authorList>
            <person name="Buettner E."/>
        </authorList>
    </citation>
    <scope>NUCLEOTIDE SEQUENCE</scope>
    <source>
        <strain evidence="1">MPL23</strain>
    </source>
</reference>
<sequence>MYFPTSAAKQLSSAPPLPLPHEQVIAIVPSPRKTLFCALSKNGLSVWKYRPCAILAHLSRTSASLAQHGENITVQWSPDTTKIVIQTTQSYLVFITVQPNLAERPYQTPSLASGSQQSFLPGPGEALPLHSVVLHFEGVIRIDGHLLSASPRRDYILFSARSPPSVQRISWPQTQRDAESESDRPASFHDTWEFHEQHFPWMLDTNVTVTKIITSRVGGLEIWTTSDGRAYLVQMYDNDSAGSASLDALRGEDPLHSRSRSSLDNESLHPSQYWHGTCIHDVEPPRWVQKRRLVRPDDPDADKYDYNEPRRAVAVAINTKFSVVAIGMEGGAVECNSLPSDEGFMPKAQVLEIPQLYPKDKLGSNGWAVFSVGGRCLAWGSGVEYEVDEERFQDAFMYGVRDLFWAPGNFELVVLAHTAPNSPDGEIFLLPFAKSASTVQHIPVRSPVFLVLVIFLTLNQDNTQYAFLQLDDRVLVYRGADQPDMSVINPESDVWQRIKVPQAYLAANWPIRYSALSADGRLIAMAGRRGLVHYSSTSGRWKIFADELQEQAFAVRGGLLWFHHVLIAAVELSKSYQIRLYSRDLELSNQNVLHREVISSPVVVLSLVDNSLLVYTADNTLYHYLIIPTSDTIKLHLCGSINFGGVIAIPSNVRVLSWMIPSAQKHLGDPMEDLAVATVLMMVGGKLALLKPRKSGEQEVKYDMQILADRIEFCWIHLRGIGALENSLWGYDGQSIRVWLNALSIEQPIAADDAIVPDFVKESVNIPLDFYPMSVLMDKGIIIGVENETATRMNLPFVMFRHVTSTHLFLHHILRVHLDNGQIQEAVAFASHYQHLVFFAHALEILLHSVVEDDATILRTVQPEQEAPDKASVLASTVEFLDYFDAALDVVVGCARKIEMTRWPRLFDVVGNPKTLFEYCLSSGRLKTAGSYLLVLHNLEQLDIGHGDAIRLLKRAMEAQDWQLCREILRFLRSIDDTGSALRTAIKETGLLDVEDGQPAPVNGTSH</sequence>
<proteinExistence type="predicted"/>
<dbReference type="Proteomes" id="UP001148662">
    <property type="component" value="Unassembled WGS sequence"/>
</dbReference>